<keyword evidence="3" id="KW-1185">Reference proteome</keyword>
<protein>
    <recommendedName>
        <fullName evidence="2">DUF8039 domain-containing protein</fullName>
    </recommendedName>
</protein>
<organism evidence="3 4">
    <name type="scientific">Spinacia oleracea</name>
    <name type="common">Spinach</name>
    <dbReference type="NCBI Taxonomy" id="3562"/>
    <lineage>
        <taxon>Eukaryota</taxon>
        <taxon>Viridiplantae</taxon>
        <taxon>Streptophyta</taxon>
        <taxon>Embryophyta</taxon>
        <taxon>Tracheophyta</taxon>
        <taxon>Spermatophyta</taxon>
        <taxon>Magnoliopsida</taxon>
        <taxon>eudicotyledons</taxon>
        <taxon>Gunneridae</taxon>
        <taxon>Pentapetalae</taxon>
        <taxon>Caryophyllales</taxon>
        <taxon>Chenopodiaceae</taxon>
        <taxon>Chenopodioideae</taxon>
        <taxon>Anserineae</taxon>
        <taxon>Spinacia</taxon>
    </lineage>
</organism>
<accession>A0ABM3RP55</accession>
<dbReference type="InterPro" id="IPR058352">
    <property type="entry name" value="DUF8039"/>
</dbReference>
<dbReference type="PANTHER" id="PTHR33018:SF37">
    <property type="entry name" value="TRANSPOSASE TNP1_EN_SPM-LIKE DOMAIN-CONTAINING PROTEIN"/>
    <property type="match status" value="1"/>
</dbReference>
<name>A0ABM3RP55_SPIOL</name>
<dbReference type="GeneID" id="130471359"/>
<feature type="region of interest" description="Disordered" evidence="1">
    <location>
        <begin position="63"/>
        <end position="87"/>
    </location>
</feature>
<gene>
    <name evidence="4" type="primary">LOC130471359</name>
</gene>
<proteinExistence type="predicted"/>
<reference evidence="3" key="1">
    <citation type="journal article" date="2021" name="Nat. Commun.">
        <title>Genomic analyses provide insights into spinach domestication and the genetic basis of agronomic traits.</title>
        <authorList>
            <person name="Cai X."/>
            <person name="Sun X."/>
            <person name="Xu C."/>
            <person name="Sun H."/>
            <person name="Wang X."/>
            <person name="Ge C."/>
            <person name="Zhang Z."/>
            <person name="Wang Q."/>
            <person name="Fei Z."/>
            <person name="Jiao C."/>
            <person name="Wang Q."/>
        </authorList>
    </citation>
    <scope>NUCLEOTIDE SEQUENCE [LARGE SCALE GENOMIC DNA]</scope>
    <source>
        <strain evidence="3">cv. Varoflay</strain>
    </source>
</reference>
<evidence type="ECO:0000313" key="4">
    <source>
        <dbReference type="RefSeq" id="XP_056697399.1"/>
    </source>
</evidence>
<dbReference type="Proteomes" id="UP000813463">
    <property type="component" value="Chromosome 4"/>
</dbReference>
<feature type="compositionally biased region" description="Basic and acidic residues" evidence="1">
    <location>
        <begin position="78"/>
        <end position="87"/>
    </location>
</feature>
<sequence length="449" mass="50716">MAGAEGEEERYEFIGNLTRVNQFHIEPSQAKKDVFESNLRLRFKNFKAKLVSGWISKTREISKVEKGENEGENEGENDGEKEGEKAPPIKLPFDIWKHITPEEWEAFVAQKTTPDAVAKRQKCSNYAKKKKHTHRLGPETYEEKRKRWKEKGLYPNGGNTRANDWWCSMHSLDKNGKYVIVNPETKEACDKLVEYQQACAEGKVSSVLNKDPLYMTLGPDPSGHPRGFGGVRVGLKKAYGEEYRKPTNSNFSASSTASDIASMREELKKEITEAILQQMGLQSLELPRRSPLDSSSQPILDLQPPNEGQEPTGFQPPARVQPSTGVQPMLEVQSMLGVQPMLELKEETRCELLHPGQSNGDKLYVVADANAQPQSDRPLVHFKQVPSGYYAVSPYNVHEDYLDWILPVPNNFLHTLADASGSYVLWPFAWVKFSDEVFCVSNSTPFYFA</sequence>
<dbReference type="Pfam" id="PF26133">
    <property type="entry name" value="DUF8039"/>
    <property type="match status" value="1"/>
</dbReference>
<dbReference type="Pfam" id="PF03004">
    <property type="entry name" value="Transposase_24"/>
    <property type="match status" value="1"/>
</dbReference>
<reference evidence="4" key="2">
    <citation type="submission" date="2025-08" db="UniProtKB">
        <authorList>
            <consortium name="RefSeq"/>
        </authorList>
    </citation>
    <scope>IDENTIFICATION</scope>
    <source>
        <tissue evidence="4">Leaf</tissue>
    </source>
</reference>
<evidence type="ECO:0000313" key="3">
    <source>
        <dbReference type="Proteomes" id="UP000813463"/>
    </source>
</evidence>
<evidence type="ECO:0000256" key="1">
    <source>
        <dbReference type="SAM" id="MobiDB-lite"/>
    </source>
</evidence>
<dbReference type="PANTHER" id="PTHR33018">
    <property type="entry name" value="OS10G0338966 PROTEIN-RELATED"/>
    <property type="match status" value="1"/>
</dbReference>
<dbReference type="RefSeq" id="XP_056697399.1">
    <property type="nucleotide sequence ID" value="XM_056841421.1"/>
</dbReference>
<feature type="domain" description="DUF8039" evidence="2">
    <location>
        <begin position="340"/>
        <end position="433"/>
    </location>
</feature>
<feature type="region of interest" description="Disordered" evidence="1">
    <location>
        <begin position="287"/>
        <end position="323"/>
    </location>
</feature>
<dbReference type="InterPro" id="IPR004252">
    <property type="entry name" value="Probable_transposase_24"/>
</dbReference>
<evidence type="ECO:0000259" key="2">
    <source>
        <dbReference type="Pfam" id="PF26133"/>
    </source>
</evidence>